<evidence type="ECO:0000256" key="1">
    <source>
        <dbReference type="SAM" id="SignalP"/>
    </source>
</evidence>
<evidence type="ECO:0008006" key="4">
    <source>
        <dbReference type="Google" id="ProtNLM"/>
    </source>
</evidence>
<dbReference type="OrthoDB" id="6397540at2"/>
<organism evidence="2 3">
    <name type="scientific">Shewanella psychrophila</name>
    <dbReference type="NCBI Taxonomy" id="225848"/>
    <lineage>
        <taxon>Bacteria</taxon>
        <taxon>Pseudomonadati</taxon>
        <taxon>Pseudomonadota</taxon>
        <taxon>Gammaproteobacteria</taxon>
        <taxon>Alteromonadales</taxon>
        <taxon>Shewanellaceae</taxon>
        <taxon>Shewanella</taxon>
    </lineage>
</organism>
<dbReference type="Proteomes" id="UP000189545">
    <property type="component" value="Chromosome"/>
</dbReference>
<dbReference type="KEGG" id="spsw:Sps_02255"/>
<gene>
    <name evidence="2" type="ORF">Sps_02255</name>
</gene>
<accession>A0A1S6HPG7</accession>
<name>A0A1S6HPG7_9GAMM</name>
<protein>
    <recommendedName>
        <fullName evidence="4">Lipoprotein</fullName>
    </recommendedName>
</protein>
<feature type="chain" id="PRO_5011983625" description="Lipoprotein" evidence="1">
    <location>
        <begin position="26"/>
        <end position="278"/>
    </location>
</feature>
<feature type="signal peptide" evidence="1">
    <location>
        <begin position="1"/>
        <end position="25"/>
    </location>
</feature>
<evidence type="ECO:0000313" key="3">
    <source>
        <dbReference type="Proteomes" id="UP000189545"/>
    </source>
</evidence>
<sequence length="278" mass="29827">MHISIKNFAVAISLFLLSACGGSSSDEAINFSIGLPKADGYSHLIASNLNKTHSNMIQQVWRSGNDHSIQIHSSQVSKSLKLKVSGSDGNKPWELAKDINVAKDTGYLVVTPQEADIEGTPPVVFVKGLDSNSPAGDYYSVINRFSDSTLGSTDSDICLVAVSQDNDAVFPISSSLKQGQATELRDLSMLNRIWRLAVVTRAELNVQEVSILPSVEQLTMIQAICSDFTVGNGETLRLLDPTVYPSSMTANIIYSPAAGEVAFTGTSVGLNSLAWENK</sequence>
<reference evidence="2 3" key="1">
    <citation type="submission" date="2016-03" db="EMBL/GenBank/DDBJ databases">
        <title>Complete genome sequence of Shewanella psychrophila WP2, a deep sea bacterium isolated from west Pacific sediment.</title>
        <authorList>
            <person name="Xu G."/>
            <person name="Jian H."/>
        </authorList>
    </citation>
    <scope>NUCLEOTIDE SEQUENCE [LARGE SCALE GENOMIC DNA]</scope>
    <source>
        <strain evidence="2 3">WP2</strain>
    </source>
</reference>
<proteinExistence type="predicted"/>
<evidence type="ECO:0000313" key="2">
    <source>
        <dbReference type="EMBL" id="AQS37413.1"/>
    </source>
</evidence>
<dbReference type="AlphaFoldDB" id="A0A1S6HPG7"/>
<keyword evidence="1" id="KW-0732">Signal</keyword>
<dbReference type="RefSeq" id="WP_077752583.1">
    <property type="nucleotide sequence ID" value="NZ_CP014782.1"/>
</dbReference>
<dbReference type="PROSITE" id="PS51257">
    <property type="entry name" value="PROKAR_LIPOPROTEIN"/>
    <property type="match status" value="1"/>
</dbReference>
<dbReference type="EMBL" id="CP014782">
    <property type="protein sequence ID" value="AQS37413.1"/>
    <property type="molecule type" value="Genomic_DNA"/>
</dbReference>
<keyword evidence="3" id="KW-1185">Reference proteome</keyword>